<proteinExistence type="predicted"/>
<reference evidence="1" key="2">
    <citation type="submission" date="2023-06" db="EMBL/GenBank/DDBJ databases">
        <authorList>
            <consortium name="Lawrence Berkeley National Laboratory"/>
            <person name="Mondo S.J."/>
            <person name="Hensen N."/>
            <person name="Bonometti L."/>
            <person name="Westerberg I."/>
            <person name="Brannstrom I.O."/>
            <person name="Guillou S."/>
            <person name="Cros-Aarteil S."/>
            <person name="Calhoun S."/>
            <person name="Haridas S."/>
            <person name="Kuo A."/>
            <person name="Pangilinan J."/>
            <person name="Riley R."/>
            <person name="Labutti K."/>
            <person name="Andreopoulos B."/>
            <person name="Lipzen A."/>
            <person name="Chen C."/>
            <person name="Yanf M."/>
            <person name="Daum C."/>
            <person name="Ng V."/>
            <person name="Clum A."/>
            <person name="Steindorff A."/>
            <person name="Ohm R."/>
            <person name="Martin F."/>
            <person name="Silar P."/>
            <person name="Natvig D."/>
            <person name="Lalanne C."/>
            <person name="Gautier V."/>
            <person name="Ament-Velasquez S.L."/>
            <person name="Kruys A."/>
            <person name="Hutchinson M.I."/>
            <person name="Powell A.J."/>
            <person name="Barry K."/>
            <person name="Miller A.N."/>
            <person name="Grigoriev I.V."/>
            <person name="Debuchy R."/>
            <person name="Gladieux P."/>
            <person name="Thoren M.H."/>
            <person name="Johannesson H."/>
        </authorList>
    </citation>
    <scope>NUCLEOTIDE SEQUENCE</scope>
    <source>
        <strain evidence="1">CBS 626.80</strain>
    </source>
</reference>
<accession>A0AAN6NUJ3</accession>
<evidence type="ECO:0000313" key="2">
    <source>
        <dbReference type="Proteomes" id="UP001303222"/>
    </source>
</evidence>
<name>A0AAN6NUJ3_9PEZI</name>
<organism evidence="1 2">
    <name type="scientific">Pseudoneurospora amorphoporcata</name>
    <dbReference type="NCBI Taxonomy" id="241081"/>
    <lineage>
        <taxon>Eukaryota</taxon>
        <taxon>Fungi</taxon>
        <taxon>Dikarya</taxon>
        <taxon>Ascomycota</taxon>
        <taxon>Pezizomycotina</taxon>
        <taxon>Sordariomycetes</taxon>
        <taxon>Sordariomycetidae</taxon>
        <taxon>Sordariales</taxon>
        <taxon>Sordariaceae</taxon>
        <taxon>Pseudoneurospora</taxon>
    </lineage>
</organism>
<protein>
    <submittedName>
        <fullName evidence="1">Uncharacterized protein</fullName>
    </submittedName>
</protein>
<dbReference type="EMBL" id="MU859177">
    <property type="protein sequence ID" value="KAK3950438.1"/>
    <property type="molecule type" value="Genomic_DNA"/>
</dbReference>
<gene>
    <name evidence="1" type="ORF">QBC32DRAFT_346537</name>
</gene>
<dbReference type="Proteomes" id="UP001303222">
    <property type="component" value="Unassembled WGS sequence"/>
</dbReference>
<evidence type="ECO:0000313" key="1">
    <source>
        <dbReference type="EMBL" id="KAK3950438.1"/>
    </source>
</evidence>
<sequence length="66" mass="7373">MHIWMITHYDGSGVIVREYLVSRGIKCLRLTRGSIGEYTEHAEYALLLQGTGSSNSYVQVGIAEEI</sequence>
<dbReference type="AlphaFoldDB" id="A0AAN6NUJ3"/>
<reference evidence="1" key="1">
    <citation type="journal article" date="2023" name="Mol. Phylogenet. Evol.">
        <title>Genome-scale phylogeny and comparative genomics of the fungal order Sordariales.</title>
        <authorList>
            <person name="Hensen N."/>
            <person name="Bonometti L."/>
            <person name="Westerberg I."/>
            <person name="Brannstrom I.O."/>
            <person name="Guillou S."/>
            <person name="Cros-Aarteil S."/>
            <person name="Calhoun S."/>
            <person name="Haridas S."/>
            <person name="Kuo A."/>
            <person name="Mondo S."/>
            <person name="Pangilinan J."/>
            <person name="Riley R."/>
            <person name="LaButti K."/>
            <person name="Andreopoulos B."/>
            <person name="Lipzen A."/>
            <person name="Chen C."/>
            <person name="Yan M."/>
            <person name="Daum C."/>
            <person name="Ng V."/>
            <person name="Clum A."/>
            <person name="Steindorff A."/>
            <person name="Ohm R.A."/>
            <person name="Martin F."/>
            <person name="Silar P."/>
            <person name="Natvig D.O."/>
            <person name="Lalanne C."/>
            <person name="Gautier V."/>
            <person name="Ament-Velasquez S.L."/>
            <person name="Kruys A."/>
            <person name="Hutchinson M.I."/>
            <person name="Powell A.J."/>
            <person name="Barry K."/>
            <person name="Miller A.N."/>
            <person name="Grigoriev I.V."/>
            <person name="Debuchy R."/>
            <person name="Gladieux P."/>
            <person name="Hiltunen Thoren M."/>
            <person name="Johannesson H."/>
        </authorList>
    </citation>
    <scope>NUCLEOTIDE SEQUENCE</scope>
    <source>
        <strain evidence="1">CBS 626.80</strain>
    </source>
</reference>
<keyword evidence="2" id="KW-1185">Reference proteome</keyword>
<comment type="caution">
    <text evidence="1">The sequence shown here is derived from an EMBL/GenBank/DDBJ whole genome shotgun (WGS) entry which is preliminary data.</text>
</comment>